<dbReference type="AlphaFoldDB" id="A0AAE0FNA5"/>
<reference evidence="4 5" key="1">
    <citation type="journal article" date="2015" name="Genome Biol. Evol.">
        <title>Comparative Genomics of a Bacterivorous Green Alga Reveals Evolutionary Causalities and Consequences of Phago-Mixotrophic Mode of Nutrition.</title>
        <authorList>
            <person name="Burns J.A."/>
            <person name="Paasch A."/>
            <person name="Narechania A."/>
            <person name="Kim E."/>
        </authorList>
    </citation>
    <scope>NUCLEOTIDE SEQUENCE [LARGE SCALE GENOMIC DNA]</scope>
    <source>
        <strain evidence="4 5">PLY_AMNH</strain>
    </source>
</reference>
<dbReference type="InterPro" id="IPR018946">
    <property type="entry name" value="PhoD-like_MPP"/>
</dbReference>
<organism evidence="4 5">
    <name type="scientific">Cymbomonas tetramitiformis</name>
    <dbReference type="NCBI Taxonomy" id="36881"/>
    <lineage>
        <taxon>Eukaryota</taxon>
        <taxon>Viridiplantae</taxon>
        <taxon>Chlorophyta</taxon>
        <taxon>Pyramimonadophyceae</taxon>
        <taxon>Pyramimonadales</taxon>
        <taxon>Pyramimonadaceae</taxon>
        <taxon>Cymbomonas</taxon>
    </lineage>
</organism>
<keyword evidence="2" id="KW-0472">Membrane</keyword>
<feature type="domain" description="PhoD-like phosphatase metallophosphatase" evidence="3">
    <location>
        <begin position="1"/>
        <end position="94"/>
    </location>
</feature>
<feature type="transmembrane region" description="Helical" evidence="2">
    <location>
        <begin position="171"/>
        <end position="196"/>
    </location>
</feature>
<dbReference type="EMBL" id="LGRX02016455">
    <property type="protein sequence ID" value="KAK3262101.1"/>
    <property type="molecule type" value="Genomic_DNA"/>
</dbReference>
<dbReference type="PANTHER" id="PTHR43606:SF2">
    <property type="entry name" value="ALKALINE PHOSPHATASE FAMILY PROTEIN (AFU_ORTHOLOGUE AFUA_5G03860)"/>
    <property type="match status" value="1"/>
</dbReference>
<keyword evidence="2" id="KW-0812">Transmembrane</keyword>
<evidence type="ECO:0000313" key="4">
    <source>
        <dbReference type="EMBL" id="KAK3262101.1"/>
    </source>
</evidence>
<feature type="non-terminal residue" evidence="4">
    <location>
        <position position="1"/>
    </location>
</feature>
<dbReference type="InterPro" id="IPR052900">
    <property type="entry name" value="Phospholipid_Metab_Enz"/>
</dbReference>
<dbReference type="InterPro" id="IPR038607">
    <property type="entry name" value="PhoD-like_sf"/>
</dbReference>
<feature type="transmembrane region" description="Helical" evidence="2">
    <location>
        <begin position="202"/>
        <end position="225"/>
    </location>
</feature>
<proteinExistence type="predicted"/>
<dbReference type="PANTHER" id="PTHR43606">
    <property type="entry name" value="PHOSPHATASE, PUTATIVE (AFU_ORTHOLOGUE AFUA_6G08710)-RELATED"/>
    <property type="match status" value="1"/>
</dbReference>
<evidence type="ECO:0000259" key="3">
    <source>
        <dbReference type="Pfam" id="PF09423"/>
    </source>
</evidence>
<accession>A0AAE0FNA5</accession>
<sequence length="244" mass="26781">RDRFLRAIGGASNPLIYAGDSHNAWAGYARSSDGSVMVPEFDGTSVTSPGFSRANGMFPPSLVSAGYLQANPDMRFMDSAHRGFLLFDLDHDRHVTQYIAADQVTAYNEESELPVATCVVAFKVSAGTASMERMPCRREWPKRSAPKEDEDSSEHQSDRNEKLDDAGSERFAIGILVGIGMGSICTVAKHYVWWFLGNECAGILVGILVGIGMGSICTILAQHVYTRMASNQRQFVFLEDTDRL</sequence>
<evidence type="ECO:0000256" key="1">
    <source>
        <dbReference type="SAM" id="MobiDB-lite"/>
    </source>
</evidence>
<dbReference type="Proteomes" id="UP001190700">
    <property type="component" value="Unassembled WGS sequence"/>
</dbReference>
<keyword evidence="2" id="KW-1133">Transmembrane helix</keyword>
<keyword evidence="5" id="KW-1185">Reference proteome</keyword>
<evidence type="ECO:0000256" key="2">
    <source>
        <dbReference type="SAM" id="Phobius"/>
    </source>
</evidence>
<feature type="region of interest" description="Disordered" evidence="1">
    <location>
        <begin position="135"/>
        <end position="163"/>
    </location>
</feature>
<name>A0AAE0FNA5_9CHLO</name>
<comment type="caution">
    <text evidence="4">The sequence shown here is derived from an EMBL/GenBank/DDBJ whole genome shotgun (WGS) entry which is preliminary data.</text>
</comment>
<dbReference type="Pfam" id="PF09423">
    <property type="entry name" value="PhoD"/>
    <property type="match status" value="1"/>
</dbReference>
<dbReference type="Gene3D" id="3.60.21.70">
    <property type="entry name" value="PhoD-like phosphatase"/>
    <property type="match status" value="1"/>
</dbReference>
<gene>
    <name evidence="4" type="ORF">CYMTET_29020</name>
</gene>
<protein>
    <recommendedName>
        <fullName evidence="3">PhoD-like phosphatase metallophosphatase domain-containing protein</fullName>
    </recommendedName>
</protein>
<evidence type="ECO:0000313" key="5">
    <source>
        <dbReference type="Proteomes" id="UP001190700"/>
    </source>
</evidence>